<organism evidence="1 2">
    <name type="scientific">Vermiconidia calcicola</name>
    <dbReference type="NCBI Taxonomy" id="1690605"/>
    <lineage>
        <taxon>Eukaryota</taxon>
        <taxon>Fungi</taxon>
        <taxon>Dikarya</taxon>
        <taxon>Ascomycota</taxon>
        <taxon>Pezizomycotina</taxon>
        <taxon>Dothideomycetes</taxon>
        <taxon>Dothideomycetidae</taxon>
        <taxon>Mycosphaerellales</taxon>
        <taxon>Extremaceae</taxon>
        <taxon>Vermiconidia</taxon>
    </lineage>
</organism>
<name>A0ACC3NGX0_9PEZI</name>
<evidence type="ECO:0000313" key="1">
    <source>
        <dbReference type="EMBL" id="KAK3715831.1"/>
    </source>
</evidence>
<proteinExistence type="predicted"/>
<protein>
    <submittedName>
        <fullName evidence="1">Uncharacterized protein</fullName>
    </submittedName>
</protein>
<sequence>MASLPARQPSQHRRSSPEQTSSPRTQSHASTSPTRTRNEDSVSLFADDTEADNTSSYQQDQTSPQQSNPPATTAADDSNINKCWICFSDSTEDTPETSPWRSPCPCALVAHEECLLDWIADTEAPNNRRSNRGLTAPRIECPQCKSEIKLARPRNLVVEAVRGLERLGSQAVLPGAVAVGLRILVQASMASGISSIYAVFGAEDGFRILRPLLFNHGRSILDVASEGNIGEALLAYVSDSFARWRLMIGLPLITPMIVLSRTTLADPILPVLPVIFFATQAYTGHDTADFKHWPPSASFAFAVLPYIRSTYNIYYQKVWAPKERQWLKEIQPRVSQGAGNEGAAGADGGAGDDEQQDLGGIGAREDDENIFEVRIDGGIWEDWEEDEDFDNEEGEQQAQRPADDNAAPAPQIPMHQQQDEQAAPPPAAQPQQQEQQQPQPPNRQPQPAQADRRLSFSPTAIAETFLGAIFFPAIAGLSGELLKLALPKPWTSPQHTPSSLFRSGGRMPAKGLLQEKWGRSLVGGCLFVVLKDAVMLYVRWKMAVMHRRRRVLDYKDGGGKGRRIGRV</sequence>
<gene>
    <name evidence="1" type="ORF">LTR37_006814</name>
</gene>
<comment type="caution">
    <text evidence="1">The sequence shown here is derived from an EMBL/GenBank/DDBJ whole genome shotgun (WGS) entry which is preliminary data.</text>
</comment>
<dbReference type="Proteomes" id="UP001281147">
    <property type="component" value="Unassembled WGS sequence"/>
</dbReference>
<accession>A0ACC3NGX0</accession>
<dbReference type="EMBL" id="JAUTXU010000046">
    <property type="protein sequence ID" value="KAK3715831.1"/>
    <property type="molecule type" value="Genomic_DNA"/>
</dbReference>
<keyword evidence="2" id="KW-1185">Reference proteome</keyword>
<evidence type="ECO:0000313" key="2">
    <source>
        <dbReference type="Proteomes" id="UP001281147"/>
    </source>
</evidence>
<reference evidence="1" key="1">
    <citation type="submission" date="2023-07" db="EMBL/GenBank/DDBJ databases">
        <title>Black Yeasts Isolated from many extreme environments.</title>
        <authorList>
            <person name="Coleine C."/>
            <person name="Stajich J.E."/>
            <person name="Selbmann L."/>
        </authorList>
    </citation>
    <scope>NUCLEOTIDE SEQUENCE</scope>
    <source>
        <strain evidence="1">CCFEE 5714</strain>
    </source>
</reference>